<proteinExistence type="predicted"/>
<keyword evidence="3" id="KW-1185">Reference proteome</keyword>
<accession>V6AS33</accession>
<feature type="compositionally biased region" description="Basic residues" evidence="1">
    <location>
        <begin position="82"/>
        <end position="121"/>
    </location>
</feature>
<dbReference type="AlphaFoldDB" id="V6AS33"/>
<comment type="caution">
    <text evidence="2">The sequence shown here is derived from an EMBL/GenBank/DDBJ whole genome shotgun (WGS) entry which is preliminary data.</text>
</comment>
<dbReference type="RefSeq" id="WP_048195057.1">
    <property type="nucleotide sequence ID" value="NZ_CBTY010000008.1"/>
</dbReference>
<organism evidence="2 3">
    <name type="scientific">Candidatus Nitrosotenuis uzonensis</name>
    <dbReference type="NCBI Taxonomy" id="1407055"/>
    <lineage>
        <taxon>Archaea</taxon>
        <taxon>Nitrososphaerota</taxon>
        <taxon>Candidatus Nitrosotenuis</taxon>
    </lineage>
</organism>
<feature type="compositionally biased region" description="Basic and acidic residues" evidence="1">
    <location>
        <begin position="66"/>
        <end position="81"/>
    </location>
</feature>
<sequence length="121" mass="13972">MAEDFVDMCAVCKQGVPRVSMVYQKGKVFHTQCFADHGSSFPAPNHELNHLSARTRVELVQLKNLKARDELEKQAAKESAKEKRKSKSKKKSKKRPARKPKTQRRKKKAKAKSAKRRTKRR</sequence>
<evidence type="ECO:0000313" key="2">
    <source>
        <dbReference type="EMBL" id="CDI05345.1"/>
    </source>
</evidence>
<feature type="region of interest" description="Disordered" evidence="1">
    <location>
        <begin position="66"/>
        <end position="121"/>
    </location>
</feature>
<name>V6AS33_9ARCH</name>
<reference evidence="2 3" key="1">
    <citation type="journal article" date="2013" name="PLoS ONE">
        <title>Enrichment and Genome Sequence of the Group I.1a Ammonia-Oxidizing Archaeon ?Ca. Nitrosotenuis uzonensis? Representing a Clade Globally.</title>
        <authorList>
            <person name="Lebedeva E.V."/>
            <person name="Hatzenpichler R."/>
            <person name="Pelletier E."/>
            <person name="Schuster N."/>
            <person name="Hauzmayer S."/>
            <person name="Bulaev A."/>
            <person name="Grigor'eva N.V."/>
            <person name="Galushko A."/>
            <person name="Schmid M."/>
            <person name="Palatinszky M."/>
            <person name="Le Paslier D."/>
            <person name="Daims H."/>
            <person name="Wagner M."/>
        </authorList>
    </citation>
    <scope>NUCLEOTIDE SEQUENCE [LARGE SCALE GENOMIC DNA]</scope>
    <source>
        <strain evidence="2 3">N4</strain>
    </source>
</reference>
<dbReference type="OrthoDB" id="12036at2157"/>
<dbReference type="Proteomes" id="UP000018159">
    <property type="component" value="Unassembled WGS sequence"/>
</dbReference>
<evidence type="ECO:0000256" key="1">
    <source>
        <dbReference type="SAM" id="MobiDB-lite"/>
    </source>
</evidence>
<dbReference type="EMBL" id="CBTY010000008">
    <property type="protein sequence ID" value="CDI05345.1"/>
    <property type="molecule type" value="Genomic_DNA"/>
</dbReference>
<dbReference type="STRING" id="1407055.NITUZ_30037"/>
<protein>
    <submittedName>
        <fullName evidence="2">Uncharacterized protein</fullName>
    </submittedName>
</protein>
<gene>
    <name evidence="2" type="ORF">NITUZ_30037</name>
</gene>
<evidence type="ECO:0000313" key="3">
    <source>
        <dbReference type="Proteomes" id="UP000018159"/>
    </source>
</evidence>